<gene>
    <name evidence="4" type="ORF">ABS767_03075</name>
</gene>
<dbReference type="Pfam" id="PF23666">
    <property type="entry name" value="Rcc01698_C"/>
    <property type="match status" value="1"/>
</dbReference>
<evidence type="ECO:0000256" key="1">
    <source>
        <dbReference type="SAM" id="MobiDB-lite"/>
    </source>
</evidence>
<evidence type="ECO:0000259" key="2">
    <source>
        <dbReference type="Pfam" id="PF13550"/>
    </source>
</evidence>
<feature type="compositionally biased region" description="Basic and acidic residues" evidence="1">
    <location>
        <begin position="265"/>
        <end position="279"/>
    </location>
</feature>
<dbReference type="Proteomes" id="UP001629244">
    <property type="component" value="Unassembled WGS sequence"/>
</dbReference>
<dbReference type="RefSeq" id="WP_408076897.1">
    <property type="nucleotide sequence ID" value="NZ_JBELQC010000001.1"/>
</dbReference>
<comment type="caution">
    <text evidence="4">The sequence shown here is derived from an EMBL/GenBank/DDBJ whole genome shotgun (WGS) entry which is preliminary data.</text>
</comment>
<evidence type="ECO:0000259" key="3">
    <source>
        <dbReference type="Pfam" id="PF23666"/>
    </source>
</evidence>
<proteinExistence type="predicted"/>
<feature type="domain" description="Rcc01698-like C-terminal" evidence="3">
    <location>
        <begin position="475"/>
        <end position="570"/>
    </location>
</feature>
<accession>A0ABW8YI42</accession>
<organism evidence="4 5">
    <name type="scientific">Sphingomonas plantiphila</name>
    <dbReference type="NCBI Taxonomy" id="3163295"/>
    <lineage>
        <taxon>Bacteria</taxon>
        <taxon>Pseudomonadati</taxon>
        <taxon>Pseudomonadota</taxon>
        <taxon>Alphaproteobacteria</taxon>
        <taxon>Sphingomonadales</taxon>
        <taxon>Sphingomonadaceae</taxon>
        <taxon>Sphingomonas</taxon>
    </lineage>
</organism>
<reference evidence="4 5" key="1">
    <citation type="submission" date="2024-06" db="EMBL/GenBank/DDBJ databases">
        <authorList>
            <person name="Kaempfer P."/>
            <person name="Viver T."/>
        </authorList>
    </citation>
    <scope>NUCLEOTIDE SEQUENCE [LARGE SCALE GENOMIC DNA]</scope>
    <source>
        <strain evidence="4 5">ST-64</strain>
    </source>
</reference>
<sequence>MATLVLTTVGGIFGGPIGAMLGGLVGQSVDRELLFKPKGREGPRLTELALQTSSYGTPIPQLFGTMRVAGSVIWATDLVEHRQREGGKGRPTVTSYSYTASFAVALSARPILSVGRIWADGKLLRGAAGDWKARTGFRLHLGGEDQAVDPLIASAEGIALAPAHRGIAYAVFEDLELADYGNRIPSLTFEVTADTGPVSAGAVIEQVSRGAVLAGEGGPAIGGFSAYGGSVRAVVEPLAQACGAWPVIADGRLAMAAGDGASIPVRDRGADARGQERRSIATPDRAPRTVTLSHYDPARDYQAGVQRASWGGGQDRELRIELPAALSASHAKQLAHAALSRADADRTLRTVATGWEGLAIVPGARVAIDGESGRWRVVETRIEAGGVQLQLAPLAPAALAAPAVPGRVIGAPDVAQGRTIVHAFELPPLTDGALSAPRVLVAASGDAPGWRKAVLATSSDGGARWEPAGATAQPAVIGAVVTPAGAASAAIADRRSRLVVALAHEEMALGDADPEALASGTNLALVGDELIQFAQAEPLGGGQWALTGLWRGRRGTEDAIGTGRSGDRFVLIEAGAIMALDGLAGIGATLTVMATGVGDPEAVETQASVTGRSVTPPAPVALHAVPMPDGGRRLRWTRRSRIGWRWSDGSDAPLGESVERYQIRIRRAGLPDQLVSADLPELILPSEGVGTGALTIEVRQAGDLGLSPAAILVLDNEPE</sequence>
<dbReference type="InterPro" id="IPR032876">
    <property type="entry name" value="J_dom"/>
</dbReference>
<name>A0ABW8YI42_9SPHN</name>
<keyword evidence="5" id="KW-1185">Reference proteome</keyword>
<protein>
    <submittedName>
        <fullName evidence="4">Phage tail protein</fullName>
    </submittedName>
</protein>
<evidence type="ECO:0000313" key="4">
    <source>
        <dbReference type="EMBL" id="MFL9839936.1"/>
    </source>
</evidence>
<dbReference type="Pfam" id="PF13550">
    <property type="entry name" value="Phage-tail_3"/>
    <property type="match status" value="1"/>
</dbReference>
<evidence type="ECO:0000313" key="5">
    <source>
        <dbReference type="Proteomes" id="UP001629244"/>
    </source>
</evidence>
<dbReference type="InterPro" id="IPR056490">
    <property type="entry name" value="Rcc01698_C"/>
</dbReference>
<feature type="domain" description="Tip attachment protein J" evidence="2">
    <location>
        <begin position="230"/>
        <end position="379"/>
    </location>
</feature>
<dbReference type="EMBL" id="JBELQC010000001">
    <property type="protein sequence ID" value="MFL9839936.1"/>
    <property type="molecule type" value="Genomic_DNA"/>
</dbReference>
<feature type="region of interest" description="Disordered" evidence="1">
    <location>
        <begin position="265"/>
        <end position="286"/>
    </location>
</feature>